<dbReference type="AlphaFoldDB" id="A0AA37VWM1"/>
<evidence type="ECO:0000256" key="1">
    <source>
        <dbReference type="SAM" id="MobiDB-lite"/>
    </source>
</evidence>
<reference evidence="2" key="1">
    <citation type="journal article" date="2014" name="Int. J. Syst. Evol. Microbiol.">
        <title>Complete genome sequence of Corynebacterium casei LMG S-19264T (=DSM 44701T), isolated from a smear-ripened cheese.</title>
        <authorList>
            <consortium name="US DOE Joint Genome Institute (JGI-PGF)"/>
            <person name="Walter F."/>
            <person name="Albersmeier A."/>
            <person name="Kalinowski J."/>
            <person name="Ruckert C."/>
        </authorList>
    </citation>
    <scope>NUCLEOTIDE SEQUENCE</scope>
    <source>
        <strain evidence="2">NBRC 101628</strain>
    </source>
</reference>
<evidence type="ECO:0000313" key="2">
    <source>
        <dbReference type="EMBL" id="GLP94900.1"/>
    </source>
</evidence>
<dbReference type="EMBL" id="BSNC01000001">
    <property type="protein sequence ID" value="GLP94900.1"/>
    <property type="molecule type" value="Genomic_DNA"/>
</dbReference>
<reference evidence="2" key="2">
    <citation type="submission" date="2023-01" db="EMBL/GenBank/DDBJ databases">
        <title>Draft genome sequence of Paraferrimonas sedimenticola strain NBRC 101628.</title>
        <authorList>
            <person name="Sun Q."/>
            <person name="Mori K."/>
        </authorList>
    </citation>
    <scope>NUCLEOTIDE SEQUENCE</scope>
    <source>
        <strain evidence="2">NBRC 101628</strain>
    </source>
</reference>
<dbReference type="RefSeq" id="WP_095506263.1">
    <property type="nucleotide sequence ID" value="NZ_BSNC01000001.1"/>
</dbReference>
<evidence type="ECO:0008006" key="4">
    <source>
        <dbReference type="Google" id="ProtNLM"/>
    </source>
</evidence>
<comment type="caution">
    <text evidence="2">The sequence shown here is derived from an EMBL/GenBank/DDBJ whole genome shotgun (WGS) entry which is preliminary data.</text>
</comment>
<name>A0AA37VWM1_9GAMM</name>
<feature type="compositionally biased region" description="Low complexity" evidence="1">
    <location>
        <begin position="67"/>
        <end position="88"/>
    </location>
</feature>
<dbReference type="PROSITE" id="PS51257">
    <property type="entry name" value="PROKAR_LIPOPROTEIN"/>
    <property type="match status" value="1"/>
</dbReference>
<gene>
    <name evidence="2" type="ORF">GCM10007895_02060</name>
</gene>
<feature type="region of interest" description="Disordered" evidence="1">
    <location>
        <begin position="64"/>
        <end position="88"/>
    </location>
</feature>
<organism evidence="2 3">
    <name type="scientific">Paraferrimonas sedimenticola</name>
    <dbReference type="NCBI Taxonomy" id="375674"/>
    <lineage>
        <taxon>Bacteria</taxon>
        <taxon>Pseudomonadati</taxon>
        <taxon>Pseudomonadota</taxon>
        <taxon>Gammaproteobacteria</taxon>
        <taxon>Alteromonadales</taxon>
        <taxon>Ferrimonadaceae</taxon>
        <taxon>Paraferrimonas</taxon>
    </lineage>
</organism>
<proteinExistence type="predicted"/>
<accession>A0AA37VWM1</accession>
<protein>
    <recommendedName>
        <fullName evidence="4">Lipoprotein</fullName>
    </recommendedName>
</protein>
<dbReference type="Proteomes" id="UP001161422">
    <property type="component" value="Unassembled WGS sequence"/>
</dbReference>
<sequence length="88" mass="9267">MKSSFILVSIAILSGCSSIPDYEFTDSVVTVRALQTLDPQAPEVNDGITREIEGNYGKQVMTNYQASSMPPESGRSISSSSSSGSGSN</sequence>
<keyword evidence="3" id="KW-1185">Reference proteome</keyword>
<evidence type="ECO:0000313" key="3">
    <source>
        <dbReference type="Proteomes" id="UP001161422"/>
    </source>
</evidence>